<dbReference type="RefSeq" id="WP_188149103.1">
    <property type="nucleotide sequence ID" value="NZ_JAATTO010000011.1"/>
</dbReference>
<evidence type="ECO:0000259" key="1">
    <source>
        <dbReference type="Pfam" id="PF03050"/>
    </source>
</evidence>
<dbReference type="PANTHER" id="PTHR33678:SF1">
    <property type="entry name" value="BLL1576 PROTEIN"/>
    <property type="match status" value="1"/>
</dbReference>
<name>A0ABR7U2X3_9BRAD</name>
<dbReference type="PANTHER" id="PTHR33678">
    <property type="entry name" value="BLL1576 PROTEIN"/>
    <property type="match status" value="1"/>
</dbReference>
<dbReference type="EMBL" id="JAATTO010000011">
    <property type="protein sequence ID" value="MBC9978394.1"/>
    <property type="molecule type" value="Genomic_DNA"/>
</dbReference>
<dbReference type="InterPro" id="IPR039552">
    <property type="entry name" value="IS66_C"/>
</dbReference>
<dbReference type="Pfam" id="PF13817">
    <property type="entry name" value="DDE_Tnp_IS66_C"/>
    <property type="match status" value="1"/>
</dbReference>
<comment type="caution">
    <text evidence="3">The sequence shown here is derived from an EMBL/GenBank/DDBJ whole genome shotgun (WGS) entry which is preliminary data.</text>
</comment>
<dbReference type="Proteomes" id="UP000639516">
    <property type="component" value="Unassembled WGS sequence"/>
</dbReference>
<feature type="non-terminal residue" evidence="3">
    <location>
        <position position="1"/>
    </location>
</feature>
<accession>A0ABR7U2X3</accession>
<protein>
    <submittedName>
        <fullName evidence="3">Transposase</fullName>
    </submittedName>
</protein>
<feature type="domain" description="Transposase IS66 central" evidence="1">
    <location>
        <begin position="4"/>
        <end position="125"/>
    </location>
</feature>
<gene>
    <name evidence="3" type="ORF">HA482_09200</name>
</gene>
<organism evidence="3 4">
    <name type="scientific">Bradyrhizobium campsiandrae</name>
    <dbReference type="NCBI Taxonomy" id="1729892"/>
    <lineage>
        <taxon>Bacteria</taxon>
        <taxon>Pseudomonadati</taxon>
        <taxon>Pseudomonadota</taxon>
        <taxon>Alphaproteobacteria</taxon>
        <taxon>Hyphomicrobiales</taxon>
        <taxon>Nitrobacteraceae</taxon>
        <taxon>Bradyrhizobium</taxon>
    </lineage>
</organism>
<dbReference type="Pfam" id="PF03050">
    <property type="entry name" value="DDE_Tnp_IS66"/>
    <property type="match status" value="1"/>
</dbReference>
<feature type="domain" description="Transposase IS66 C-terminal" evidence="2">
    <location>
        <begin position="132"/>
        <end position="170"/>
    </location>
</feature>
<dbReference type="InterPro" id="IPR004291">
    <property type="entry name" value="Transposase_IS66_central"/>
</dbReference>
<proteinExistence type="predicted"/>
<dbReference type="InterPro" id="IPR052344">
    <property type="entry name" value="Transposase-related"/>
</dbReference>
<evidence type="ECO:0000313" key="4">
    <source>
        <dbReference type="Proteomes" id="UP000639516"/>
    </source>
</evidence>
<keyword evidence="4" id="KW-1185">Reference proteome</keyword>
<evidence type="ECO:0000313" key="3">
    <source>
        <dbReference type="EMBL" id="MBC9978394.1"/>
    </source>
</evidence>
<reference evidence="3 4" key="1">
    <citation type="journal article" date="2020" name="Arch. Microbiol.">
        <title>Bradyrhizobium campsiandrae sp. nov., a nitrogen-fixing bacterial strain isolated from a native leguminous tree from the Amazon adapted to flooded conditions.</title>
        <authorList>
            <person name="Cabral Michel D."/>
            <person name="Martins da Costa E."/>
            <person name="Azarias Guimaraes A."/>
            <person name="Soares de Carvalho T."/>
            <person name="Santos de Castro Caputo P."/>
            <person name="Willems A."/>
            <person name="de Souza Moreira F.M."/>
        </authorList>
    </citation>
    <scope>NUCLEOTIDE SEQUENCE [LARGE SCALE GENOMIC DNA]</scope>
    <source>
        <strain evidence="4">INPA 384B</strain>
    </source>
</reference>
<sequence>EIIAATPKAGSPIAEAVLARIAALYAIEKEIRGADAAVRQKARNQRSRPLVVELERFLREQAARLSSGSEMGKAIAYLLNHWDGLTLFLDDGRIELDTNPVENQIRPLVLTRKNSLFAGHDEGGRSWARIASLIATCKINNIEPYAWMKATLEAIATGHPQARIDELMPWSFGRSP</sequence>
<evidence type="ECO:0000259" key="2">
    <source>
        <dbReference type="Pfam" id="PF13817"/>
    </source>
</evidence>